<feature type="region of interest" description="Disordered" evidence="1">
    <location>
        <begin position="1815"/>
        <end position="1844"/>
    </location>
</feature>
<evidence type="ECO:0000313" key="3">
    <source>
        <dbReference type="EMBL" id="SFM26229.1"/>
    </source>
</evidence>
<proteinExistence type="predicted"/>
<dbReference type="Gene3D" id="2.60.40.4190">
    <property type="match status" value="4"/>
</dbReference>
<evidence type="ECO:0000313" key="4">
    <source>
        <dbReference type="Proteomes" id="UP000198535"/>
    </source>
</evidence>
<dbReference type="InterPro" id="IPR006457">
    <property type="entry name" value="S_layer-rel_Mac"/>
</dbReference>
<feature type="domain" description="S-layer family duplication" evidence="2">
    <location>
        <begin position="48"/>
        <end position="298"/>
    </location>
</feature>
<sequence length="2056" mass="231008">MDFKNVVMLILFLIASIGIAVSDSTSQTSSYSNISAQEGDLVWDELTASSSTYTWDARTFSGFYYDLDSGKLSESLTIIDIGRNIDSNDIVYEAVPIETDFAHEEWGSYETVGFLGEEYFVAYTNNTTIIGGSDDLNMLSVGQLSKVLIDDDEHVVVYSDSSLLLNDGYALDIVDILYEGNSVLLALTKDGVEIEQKNVSVYDHYVYKTNIGDCKNVTLIAVRPVDCFIGMISEIVVFEGIFQISDDYLDIEAGDSYANMRVMHINETNIQMKNSGTVTLNKGNLVELMGDILLNVADDETLRFKPSVDRTAAGTYELRGITAENERVNWTPLNFEYFYYDINNDLGTEKIILTNLNGRDIEENCMEYTTSIQESYFKANYSDLDTSLYPTKYPVMGLFGEMYIPLKNNTSNILTRLLLDSDDEYHLQLGENLSVNDEYTLFLKYANVDEKKVSIEILKNRQEKYNQTITLGTYGGTIVYEEDIAGMDTVEIMRIHLSNISTDQTVAIDGIWLRDDQDILKIDNGDTFGELSVSDIGSNYLRMQNNNTITLSKDSIIDIAGNFSFRIANDDTLRYYPFTEVITPEPLTIVQLTPDAPYASSYEGDMTTFDIELNEIADITWILDEEILYTNESVMSASYTNISNTSGTYNLKVVAENENGILQNEWTWTVKAHLSDSIITNPIGDDCSMHIGEKKDFYINTSRTSTIDWYLDNTHIQTDKNVSTANYTFDSLINNSSSSGHHYIKAIVSDKSETYEKNWDCSISKILMRTGQTWELRNGYSLTPHLIDIDGDQILLNLSRNGELVDQHIASADNYYYYSRSFNGSDEMIVNIYISDLFQSQFYGIVVISQIEQYTDAGTLDTDPTILLESDEVWDIGNNYSVRVIDVGKESDYCILSLERDGSVVDKRVVSENSNYVYQRLNEHTGETVTIVELPVLNTLISTSEQFIELSTNYTLYSDENTLDTESFLFIQVGDIWKLYNGYSVIIDEISGKKALISIDKDGTVIDHDIIEEDATFAYSRFDPSTQIIHNIVTFNISKIFDGISNDCIELEPVYHVGSDEGTVALENKSIMETGSSLDIGEGYTLDLMYVDIYAKKAYFHLLRNGQVADKIILGSGEYYYFERSVNGNEQTVISFLMDDVFSGETNKIAMIRDIFLDPYLANYDNSIEDTEKDDIRIRSLLYSAIDLSNITGPNDEDHITIGATDFPGLLYDNDENVSTETLKIFGGSYSNGNTIEADGLLYTTKIMLTGFKSSNIEGSYKFIGIFGERYTPLKTNMPHKLAEVLVDIDEKIVIPLGETLQLPNGYSIEAKQIDVEGDKVWVELAKDNEFIEDEIIDISTTGNTWIYDKDIAGEDDVVVMAMNVTKLFQEESEGMMVIEGLWLIDFENTHLIETGDIFGQLEVTEIGSDYLRFTNPEPIDLTRNSSVKIAGDLYFDIDDNDDLSFCIVKESVDANIQEIRGSVVEDKTTAEWTSVNFEGFNYISDEPLETERLLLNLSDRTIEENRLLYDTNPFLIDLKHDEWGEYTAIGFLGEKYLAGYDDLTTFQESNVSLLSNSILSRVLIDSNNHYVLYPESSLALREGYEMEVIHINANNSSAIVSLTKEGTIVDTTTVYSCNDYTYRTDLSSVDNITTIAVHFTDITNQTGTNSISIEGIFQISDEYLTLSSSDLYGNMEISNFSEESISMYNGHEIILSRASSVNITENIHFKVADSDKVRFYPYMDVMTTPLDIMTFGPSHASLKFYPGNCQNFSITANKECDITWMVNGTEMQVNGSCVSSCYSYTPASAGSYNITVFAETATENAQRTWDLAVTSTTSSTEATTSTGSSSGGGGGGGSTGEDYDNIMKKEVVREVVNKDIETSYHFVEEENAIESIKFIALKNAGPISATIEVLNDRSSFADKDPSGEVYQNMNIWIGKTGFATSDNIKDIQIRFKVSKEWIKENSIIGSSIYLYRYHDDIWNQLNTWKVEEDDDYIYFASETPGFSPFVITGMSELGTEDKERYNVPAENVRTEHLTDIDESGDLEDINSIPGLSGTPIVILIAFTALVMRKKD</sequence>
<feature type="domain" description="S-layer family duplication" evidence="2">
    <location>
        <begin position="964"/>
        <end position="1061"/>
    </location>
</feature>
<evidence type="ECO:0000256" key="1">
    <source>
        <dbReference type="SAM" id="MobiDB-lite"/>
    </source>
</evidence>
<feature type="domain" description="S-layer family duplication" evidence="2">
    <location>
        <begin position="1466"/>
        <end position="1714"/>
    </location>
</feature>
<feature type="domain" description="S-layer family duplication" evidence="2">
    <location>
        <begin position="767"/>
        <end position="856"/>
    </location>
</feature>
<organism evidence="3 4">
    <name type="scientific">Methanolobus profundi</name>
    <dbReference type="NCBI Taxonomy" id="487685"/>
    <lineage>
        <taxon>Archaea</taxon>
        <taxon>Methanobacteriati</taxon>
        <taxon>Methanobacteriota</taxon>
        <taxon>Stenosarchaea group</taxon>
        <taxon>Methanomicrobia</taxon>
        <taxon>Methanosarcinales</taxon>
        <taxon>Methanosarcinaceae</taxon>
        <taxon>Methanolobus</taxon>
    </lineage>
</organism>
<gene>
    <name evidence="3" type="ORF">SAMN04488696_0611</name>
</gene>
<feature type="compositionally biased region" description="Gly residues" evidence="1">
    <location>
        <begin position="1830"/>
        <end position="1840"/>
    </location>
</feature>
<feature type="domain" description="S-layer family duplication" evidence="2">
    <location>
        <begin position="1067"/>
        <end position="1190"/>
    </location>
</feature>
<feature type="domain" description="S-layer family duplication" evidence="2">
    <location>
        <begin position="860"/>
        <end position="954"/>
    </location>
</feature>
<dbReference type="Pfam" id="PF07752">
    <property type="entry name" value="S-layer"/>
    <property type="match status" value="8"/>
</dbReference>
<dbReference type="Gene3D" id="2.60.98.40">
    <property type="match status" value="8"/>
</dbReference>
<feature type="domain" description="S-layer family duplication" evidence="2">
    <location>
        <begin position="1195"/>
        <end position="1440"/>
    </location>
</feature>
<reference evidence="4" key="1">
    <citation type="submission" date="2016-10" db="EMBL/GenBank/DDBJ databases">
        <authorList>
            <person name="Varghese N."/>
            <person name="Submissions S."/>
        </authorList>
    </citation>
    <scope>NUCLEOTIDE SEQUENCE [LARGE SCALE GENOMIC DNA]</scope>
    <source>
        <strain evidence="4">Mob M</strain>
    </source>
</reference>
<dbReference type="Proteomes" id="UP000198535">
    <property type="component" value="Unassembled WGS sequence"/>
</dbReference>
<dbReference type="InterPro" id="IPR026453">
    <property type="entry name" value="PGF_pre_PGF"/>
</dbReference>
<dbReference type="RefSeq" id="WP_091932971.1">
    <property type="nucleotide sequence ID" value="NZ_FOUJ01000001.1"/>
</dbReference>
<feature type="compositionally biased region" description="Low complexity" evidence="1">
    <location>
        <begin position="1815"/>
        <end position="1829"/>
    </location>
</feature>
<dbReference type="EMBL" id="FOUJ01000001">
    <property type="protein sequence ID" value="SFM26229.1"/>
    <property type="molecule type" value="Genomic_DNA"/>
</dbReference>
<name>A0A1I4PEQ0_9EURY</name>
<dbReference type="OrthoDB" id="103676at2157"/>
<evidence type="ECO:0000259" key="2">
    <source>
        <dbReference type="Pfam" id="PF07752"/>
    </source>
</evidence>
<feature type="domain" description="S-layer family duplication" evidence="2">
    <location>
        <begin position="323"/>
        <end position="568"/>
    </location>
</feature>
<accession>A0A1I4PEQ0</accession>
<dbReference type="NCBIfam" id="TIGR01567">
    <property type="entry name" value="S_layer_rel_Mac"/>
    <property type="match status" value="4"/>
</dbReference>
<dbReference type="STRING" id="487685.SAMN04488696_0611"/>
<dbReference type="NCBIfam" id="TIGR04213">
    <property type="entry name" value="PGF_pre_PGF"/>
    <property type="match status" value="1"/>
</dbReference>
<protein>
    <submittedName>
        <fullName evidence="3">S-layer family duplication domain-containing protein</fullName>
    </submittedName>
</protein>
<keyword evidence="4" id="KW-1185">Reference proteome</keyword>